<dbReference type="Pfam" id="PF07992">
    <property type="entry name" value="Pyr_redox_2"/>
    <property type="match status" value="1"/>
</dbReference>
<reference evidence="4 5" key="1">
    <citation type="journal article" date="2015" name="Int. J. Syst. Evol. Microbiol.">
        <title>Methanoculleus sediminis sp. nov., a methanogen from sediments near a submarine mud volcano.</title>
        <authorList>
            <person name="Chen S.C."/>
            <person name="Chen M.F."/>
            <person name="Lai M.C."/>
            <person name="Weng C.Y."/>
            <person name="Wu S.Y."/>
            <person name="Lin S."/>
            <person name="Yang T.F."/>
            <person name="Chen P.C."/>
        </authorList>
    </citation>
    <scope>NUCLEOTIDE SEQUENCE [LARGE SCALE GENOMIC DNA]</scope>
    <source>
        <strain evidence="4 5">S3Fa</strain>
    </source>
</reference>
<name>A0A0H1R1P9_9EURY</name>
<evidence type="ECO:0000256" key="1">
    <source>
        <dbReference type="ARBA" id="ARBA00022630"/>
    </source>
</evidence>
<evidence type="ECO:0000259" key="3">
    <source>
        <dbReference type="Pfam" id="PF07992"/>
    </source>
</evidence>
<dbReference type="InterPro" id="IPR036188">
    <property type="entry name" value="FAD/NAD-bd_sf"/>
</dbReference>
<protein>
    <submittedName>
        <fullName evidence="4">Pyridine nucleotide-disulfide oxidoreductase</fullName>
    </submittedName>
</protein>
<organism evidence="4 5">
    <name type="scientific">Methanoculleus sediminis</name>
    <dbReference type="NCBI Taxonomy" id="1550566"/>
    <lineage>
        <taxon>Archaea</taxon>
        <taxon>Methanobacteriati</taxon>
        <taxon>Methanobacteriota</taxon>
        <taxon>Stenosarchaea group</taxon>
        <taxon>Methanomicrobia</taxon>
        <taxon>Methanomicrobiales</taxon>
        <taxon>Methanomicrobiaceae</taxon>
        <taxon>Methanoculleus</taxon>
    </lineage>
</organism>
<dbReference type="SUPFAM" id="SSF55424">
    <property type="entry name" value="FAD/NAD-linked reductases, dimerisation (C-terminal) domain"/>
    <property type="match status" value="1"/>
</dbReference>
<dbReference type="PATRIC" id="fig|1550566.3.peg.312"/>
<comment type="caution">
    <text evidence="4">The sequence shown here is derived from an EMBL/GenBank/DDBJ whole genome shotgun (WGS) entry which is preliminary data.</text>
</comment>
<dbReference type="SUPFAM" id="SSF51905">
    <property type="entry name" value="FAD/NAD(P)-binding domain"/>
    <property type="match status" value="1"/>
</dbReference>
<evidence type="ECO:0000256" key="2">
    <source>
        <dbReference type="ARBA" id="ARBA00022827"/>
    </source>
</evidence>
<dbReference type="Gene3D" id="3.50.50.60">
    <property type="entry name" value="FAD/NAD(P)-binding domain"/>
    <property type="match status" value="2"/>
</dbReference>
<feature type="domain" description="FAD/NAD(P)-binding" evidence="3">
    <location>
        <begin position="2"/>
        <end position="306"/>
    </location>
</feature>
<keyword evidence="1" id="KW-0285">Flavoprotein</keyword>
<dbReference type="PRINTS" id="PR00411">
    <property type="entry name" value="PNDRDTASEI"/>
</dbReference>
<dbReference type="InterPro" id="IPR016156">
    <property type="entry name" value="FAD/NAD-linked_Rdtase_dimer_sf"/>
</dbReference>
<evidence type="ECO:0000313" key="4">
    <source>
        <dbReference type="EMBL" id="KLK89140.1"/>
    </source>
</evidence>
<dbReference type="Proteomes" id="UP000035301">
    <property type="component" value="Unassembled WGS sequence"/>
</dbReference>
<dbReference type="STRING" id="1550566.SZ63_01470"/>
<dbReference type="PANTHER" id="PTHR43014:SF2">
    <property type="entry name" value="MERCURIC REDUCTASE"/>
    <property type="match status" value="1"/>
</dbReference>
<dbReference type="GO" id="GO:0050660">
    <property type="term" value="F:flavin adenine dinucleotide binding"/>
    <property type="evidence" value="ECO:0007669"/>
    <property type="project" value="TreeGrafter"/>
</dbReference>
<proteinExistence type="predicted"/>
<dbReference type="PRINTS" id="PR00368">
    <property type="entry name" value="FADPNR"/>
</dbReference>
<dbReference type="Gene3D" id="3.30.390.30">
    <property type="match status" value="1"/>
</dbReference>
<accession>A0A0H1R1P9</accession>
<dbReference type="RefSeq" id="WP_048179955.1">
    <property type="nucleotide sequence ID" value="NZ_JXOJ01000001.1"/>
</dbReference>
<sequence length="441" mass="46095">MIVVIGGGPAGRLGAMHLAQAGEEVWLVEQRSIGGQCLHERCMTICALNDVARLIESARTQQGLGILDSVPAVSYPAIRKRICEVQEKLSSVLDAETRRAGVEVIYGAEGRLEGSRVFIGDEEVRADAVIAATGSRPAIPDIPGTDLAGVYTYRTLPAMPDLPRRMAVIGGGVVAAEFAHIFHAFGVEVVIIARHGLLRDLDPKMRSAALRDLAGIGVREETPVAGIEGGGRVRSVLLAGGEELEADAVLLATGLVPNSGMLQGLDKHPDGAVVVDARMRTSVPGVYAAGDVIGPPYLTPAARREGVVAAENILGRETVMDYEGIPQAMSLRYDYAFAATGDGDGGVTLSAPAPAGPGSFWDVAGGWAGLAQVRVDPATGRLIGASAAVPGASILLSYIGYLMKRGITVDDFDEIVEVHPSTDGVYGLARYAAGMLKKKNE</sequence>
<gene>
    <name evidence="4" type="ORF">SZ63_01470</name>
</gene>
<dbReference type="AlphaFoldDB" id="A0A0H1R1P9"/>
<dbReference type="PANTHER" id="PTHR43014">
    <property type="entry name" value="MERCURIC REDUCTASE"/>
    <property type="match status" value="1"/>
</dbReference>
<keyword evidence="5" id="KW-1185">Reference proteome</keyword>
<dbReference type="EMBL" id="JXOJ01000001">
    <property type="protein sequence ID" value="KLK89140.1"/>
    <property type="molecule type" value="Genomic_DNA"/>
</dbReference>
<keyword evidence="2" id="KW-0274">FAD</keyword>
<evidence type="ECO:0000313" key="5">
    <source>
        <dbReference type="Proteomes" id="UP000035301"/>
    </source>
</evidence>
<dbReference type="OrthoDB" id="27922at2157"/>
<dbReference type="InterPro" id="IPR023753">
    <property type="entry name" value="FAD/NAD-binding_dom"/>
</dbReference>
<dbReference type="GO" id="GO:0003955">
    <property type="term" value="F:NAD(P)H dehydrogenase (quinone) activity"/>
    <property type="evidence" value="ECO:0007669"/>
    <property type="project" value="TreeGrafter"/>
</dbReference>